<comment type="catalytic activity">
    <reaction evidence="12">
        <text>adenosine(37) in tRNA + 2 reduced [2Fe-2S]-[ferredoxin] + 2 S-adenosyl-L-methionine = 2-methyladenosine(37) in tRNA + 5'-deoxyadenosine + L-methionine + 2 oxidized [2Fe-2S]-[ferredoxin] + S-adenosyl-L-homocysteine</text>
        <dbReference type="Rhea" id="RHEA:43332"/>
        <dbReference type="Rhea" id="RHEA-COMP:10000"/>
        <dbReference type="Rhea" id="RHEA-COMP:10001"/>
        <dbReference type="Rhea" id="RHEA-COMP:10162"/>
        <dbReference type="Rhea" id="RHEA-COMP:10485"/>
        <dbReference type="ChEBI" id="CHEBI:17319"/>
        <dbReference type="ChEBI" id="CHEBI:33737"/>
        <dbReference type="ChEBI" id="CHEBI:33738"/>
        <dbReference type="ChEBI" id="CHEBI:57844"/>
        <dbReference type="ChEBI" id="CHEBI:57856"/>
        <dbReference type="ChEBI" id="CHEBI:59789"/>
        <dbReference type="ChEBI" id="CHEBI:74411"/>
        <dbReference type="ChEBI" id="CHEBI:74497"/>
        <dbReference type="EC" id="2.1.1.192"/>
    </reaction>
</comment>
<keyword evidence="7 12" id="KW-0949">S-adenosyl-L-methionine</keyword>
<dbReference type="InterPro" id="IPR004383">
    <property type="entry name" value="rRNA_lsu_MTrfase_RlmN/Cfr"/>
</dbReference>
<gene>
    <name evidence="12 14" type="primary">rlmN</name>
    <name evidence="14" type="ORF">KCX82_13960</name>
</gene>
<dbReference type="PANTHER" id="PTHR30544:SF5">
    <property type="entry name" value="RADICAL SAM CORE DOMAIN-CONTAINING PROTEIN"/>
    <property type="match status" value="1"/>
</dbReference>
<evidence type="ECO:0000313" key="15">
    <source>
        <dbReference type="Proteomes" id="UP000675664"/>
    </source>
</evidence>
<evidence type="ECO:0000313" key="14">
    <source>
        <dbReference type="EMBL" id="MBR0598990.1"/>
    </source>
</evidence>
<dbReference type="GO" id="GO:0051539">
    <property type="term" value="F:4 iron, 4 sulfur cluster binding"/>
    <property type="evidence" value="ECO:0007669"/>
    <property type="project" value="UniProtKB-UniRule"/>
</dbReference>
<dbReference type="GO" id="GO:0046872">
    <property type="term" value="F:metal ion binding"/>
    <property type="evidence" value="ECO:0007669"/>
    <property type="project" value="UniProtKB-KW"/>
</dbReference>
<evidence type="ECO:0000256" key="7">
    <source>
        <dbReference type="ARBA" id="ARBA00022691"/>
    </source>
</evidence>
<comment type="catalytic activity">
    <reaction evidence="12">
        <text>adenosine(2503) in 23S rRNA + 2 reduced [2Fe-2S]-[ferredoxin] + 2 S-adenosyl-L-methionine = 2-methyladenosine(2503) in 23S rRNA + 5'-deoxyadenosine + L-methionine + 2 oxidized [2Fe-2S]-[ferredoxin] + S-adenosyl-L-homocysteine</text>
        <dbReference type="Rhea" id="RHEA:42916"/>
        <dbReference type="Rhea" id="RHEA-COMP:10000"/>
        <dbReference type="Rhea" id="RHEA-COMP:10001"/>
        <dbReference type="Rhea" id="RHEA-COMP:10152"/>
        <dbReference type="Rhea" id="RHEA-COMP:10282"/>
        <dbReference type="ChEBI" id="CHEBI:17319"/>
        <dbReference type="ChEBI" id="CHEBI:33737"/>
        <dbReference type="ChEBI" id="CHEBI:33738"/>
        <dbReference type="ChEBI" id="CHEBI:57844"/>
        <dbReference type="ChEBI" id="CHEBI:57856"/>
        <dbReference type="ChEBI" id="CHEBI:59789"/>
        <dbReference type="ChEBI" id="CHEBI:74411"/>
        <dbReference type="ChEBI" id="CHEBI:74497"/>
        <dbReference type="EC" id="2.1.1.192"/>
    </reaction>
</comment>
<dbReference type="InterPro" id="IPR040072">
    <property type="entry name" value="Methyltransferase_A"/>
</dbReference>
<dbReference type="InterPro" id="IPR013785">
    <property type="entry name" value="Aldolase_TIM"/>
</dbReference>
<feature type="binding site" evidence="12">
    <location>
        <position position="190"/>
    </location>
    <ligand>
        <name>S-adenosyl-L-methionine</name>
        <dbReference type="ChEBI" id="CHEBI:59789"/>
    </ligand>
</feature>
<dbReference type="InterPro" id="IPR058240">
    <property type="entry name" value="rSAM_sf"/>
</dbReference>
<accession>A0A8J8B454</accession>
<evidence type="ECO:0000256" key="9">
    <source>
        <dbReference type="ARBA" id="ARBA00022723"/>
    </source>
</evidence>
<evidence type="ECO:0000256" key="2">
    <source>
        <dbReference type="ARBA" id="ARBA00022485"/>
    </source>
</evidence>
<dbReference type="GO" id="GO:0070040">
    <property type="term" value="F:rRNA (adenine(2503)-C2-)-methyltransferase activity"/>
    <property type="evidence" value="ECO:0007669"/>
    <property type="project" value="UniProtKB-UniRule"/>
</dbReference>
<keyword evidence="11 12" id="KW-0411">Iron-sulfur</keyword>
<dbReference type="SFLD" id="SFLDS00029">
    <property type="entry name" value="Radical_SAM"/>
    <property type="match status" value="1"/>
</dbReference>
<evidence type="ECO:0000256" key="11">
    <source>
        <dbReference type="ARBA" id="ARBA00023014"/>
    </source>
</evidence>
<evidence type="ECO:0000256" key="8">
    <source>
        <dbReference type="ARBA" id="ARBA00022694"/>
    </source>
</evidence>
<evidence type="ECO:0000256" key="6">
    <source>
        <dbReference type="ARBA" id="ARBA00022679"/>
    </source>
</evidence>
<dbReference type="InterPro" id="IPR007197">
    <property type="entry name" value="rSAM"/>
</dbReference>
<evidence type="ECO:0000256" key="10">
    <source>
        <dbReference type="ARBA" id="ARBA00023004"/>
    </source>
</evidence>
<dbReference type="Gene3D" id="3.20.20.70">
    <property type="entry name" value="Aldolase class I"/>
    <property type="match status" value="1"/>
</dbReference>
<dbReference type="FunFam" id="3.20.20.70:FF:000014">
    <property type="entry name" value="Probable dual-specificity RNA methyltransferase RlmN"/>
    <property type="match status" value="1"/>
</dbReference>
<evidence type="ECO:0000256" key="1">
    <source>
        <dbReference type="ARBA" id="ARBA00004496"/>
    </source>
</evidence>
<comment type="caution">
    <text evidence="14">The sequence shown here is derived from an EMBL/GenBank/DDBJ whole genome shotgun (WGS) entry which is preliminary data.</text>
</comment>
<dbReference type="InterPro" id="IPR027492">
    <property type="entry name" value="RNA_MTrfase_RlmN"/>
</dbReference>
<evidence type="ECO:0000256" key="5">
    <source>
        <dbReference type="ARBA" id="ARBA00022603"/>
    </source>
</evidence>
<dbReference type="GO" id="GO:0019843">
    <property type="term" value="F:rRNA binding"/>
    <property type="evidence" value="ECO:0007669"/>
    <property type="project" value="UniProtKB-UniRule"/>
</dbReference>
<dbReference type="AlphaFoldDB" id="A0A8J8B454"/>
<keyword evidence="10 12" id="KW-0408">Iron</keyword>
<dbReference type="CDD" id="cd01335">
    <property type="entry name" value="Radical_SAM"/>
    <property type="match status" value="1"/>
</dbReference>
<dbReference type="PANTHER" id="PTHR30544">
    <property type="entry name" value="23S RRNA METHYLTRANSFERASE"/>
    <property type="match status" value="1"/>
</dbReference>
<sequence length="341" mass="38475">MKTDLTSMTLPEMGQYFEQIGEKKFRAKQVFAWLYRGAANFDEMTDLSKDLRQKLEELAEIKKLVIERVQVSKTDGTKKYLFGLSDGNLIECVFMKYKYGNTICISSQAGCRMGCQFCASAIQGLARDLTPSEMTGQILAVEKDTKEKISNVVVMGTGEPFDNYDNLAKFIDIIHTKEGLNIGLRSITVSTCGLIPKIKEFGEDYPQVNLAISLHAPSNKLRSSMMPINRKYPMETLLQACREHAEKTGRRVTFEYALVKNVNDSEKDAEELALKLKGINCHVNLIPLNKVTEREFHGTSRQDAERFQYMLEKKGIQATIRRELGSDIDAACGQLRLKNNG</sequence>
<feature type="binding site" evidence="12">
    <location>
        <position position="289"/>
    </location>
    <ligand>
        <name>S-adenosyl-L-methionine</name>
        <dbReference type="ChEBI" id="CHEBI:59789"/>
    </ligand>
</feature>
<feature type="binding site" evidence="12">
    <location>
        <begin position="213"/>
        <end position="215"/>
    </location>
    <ligand>
        <name>S-adenosyl-L-methionine</name>
        <dbReference type="ChEBI" id="CHEBI:59789"/>
    </ligand>
</feature>
<evidence type="ECO:0000256" key="12">
    <source>
        <dbReference type="HAMAP-Rule" id="MF_01849"/>
    </source>
</evidence>
<feature type="active site" description="Proton acceptor" evidence="12">
    <location>
        <position position="91"/>
    </location>
</feature>
<feature type="domain" description="Radical SAM core" evidence="13">
    <location>
        <begin position="97"/>
        <end position="327"/>
    </location>
</feature>
<organism evidence="14 15">
    <name type="scientific">Sinanaerobacter chloroacetimidivorans</name>
    <dbReference type="NCBI Taxonomy" id="2818044"/>
    <lineage>
        <taxon>Bacteria</taxon>
        <taxon>Bacillati</taxon>
        <taxon>Bacillota</taxon>
        <taxon>Clostridia</taxon>
        <taxon>Peptostreptococcales</taxon>
        <taxon>Anaerovoracaceae</taxon>
        <taxon>Sinanaerobacter</taxon>
    </lineage>
</organism>
<dbReference type="GO" id="GO:0070475">
    <property type="term" value="P:rRNA base methylation"/>
    <property type="evidence" value="ECO:0007669"/>
    <property type="project" value="UniProtKB-UniRule"/>
</dbReference>
<keyword evidence="2 12" id="KW-0004">4Fe-4S</keyword>
<dbReference type="GO" id="GO:0002935">
    <property type="term" value="F:tRNA (adenine(37)-C2)-methyltransferase activity"/>
    <property type="evidence" value="ECO:0007669"/>
    <property type="project" value="UniProtKB-UniRule"/>
</dbReference>
<dbReference type="SFLD" id="SFLDF00275">
    <property type="entry name" value="adenosine_C2_methyltransferase"/>
    <property type="match status" value="1"/>
</dbReference>
<comment type="function">
    <text evidence="12">Specifically methylates position 2 of adenine 2503 in 23S rRNA and position 2 of adenine 37 in tRNAs.</text>
</comment>
<dbReference type="NCBIfam" id="TIGR00048">
    <property type="entry name" value="rRNA_mod_RlmN"/>
    <property type="match status" value="1"/>
</dbReference>
<dbReference type="SFLD" id="SFLDG01062">
    <property type="entry name" value="methyltransferase_(Class_A)"/>
    <property type="match status" value="1"/>
</dbReference>
<dbReference type="GO" id="GO:0000049">
    <property type="term" value="F:tRNA binding"/>
    <property type="evidence" value="ECO:0007669"/>
    <property type="project" value="UniProtKB-UniRule"/>
</dbReference>
<dbReference type="GO" id="GO:0005737">
    <property type="term" value="C:cytoplasm"/>
    <property type="evidence" value="ECO:0007669"/>
    <property type="project" value="UniProtKB-SubCell"/>
</dbReference>
<dbReference type="Pfam" id="PF21016">
    <property type="entry name" value="RlmN_N"/>
    <property type="match status" value="1"/>
</dbReference>
<evidence type="ECO:0000256" key="3">
    <source>
        <dbReference type="ARBA" id="ARBA00022490"/>
    </source>
</evidence>
<comment type="caution">
    <text evidence="12">Lacks conserved residue(s) required for the propagation of feature annotation.</text>
</comment>
<feature type="binding site" evidence="12">
    <location>
        <position position="111"/>
    </location>
    <ligand>
        <name>[4Fe-4S] cluster</name>
        <dbReference type="ChEBI" id="CHEBI:49883"/>
        <note>4Fe-4S-S-AdoMet</note>
    </ligand>
</feature>
<evidence type="ECO:0000259" key="13">
    <source>
        <dbReference type="PROSITE" id="PS51918"/>
    </source>
</evidence>
<dbReference type="RefSeq" id="WP_227019116.1">
    <property type="nucleotide sequence ID" value="NZ_JAGSND010000009.1"/>
</dbReference>
<feature type="active site" description="S-methylcysteine intermediate" evidence="12">
    <location>
        <position position="332"/>
    </location>
</feature>
<keyword evidence="6 12" id="KW-0808">Transferase</keyword>
<keyword evidence="3 12" id="KW-0963">Cytoplasm</keyword>
<comment type="subcellular location">
    <subcellularLocation>
        <location evidence="1 12">Cytoplasm</location>
    </subcellularLocation>
</comment>
<dbReference type="Gene3D" id="1.10.150.530">
    <property type="match status" value="1"/>
</dbReference>
<keyword evidence="9 12" id="KW-0479">Metal-binding</keyword>
<keyword evidence="12" id="KW-1015">Disulfide bond</keyword>
<dbReference type="PIRSF" id="PIRSF006004">
    <property type="entry name" value="CHP00048"/>
    <property type="match status" value="1"/>
</dbReference>
<dbReference type="Pfam" id="PF04055">
    <property type="entry name" value="Radical_SAM"/>
    <property type="match status" value="1"/>
</dbReference>
<dbReference type="EC" id="2.1.1.192" evidence="12"/>
<comment type="cofactor">
    <cofactor evidence="12">
        <name>[4Fe-4S] cluster</name>
        <dbReference type="ChEBI" id="CHEBI:49883"/>
    </cofactor>
    <text evidence="12">Binds 1 [4Fe-4S] cluster. The cluster is coordinated with 3 cysteines and an exchangeable S-adenosyl-L-methionine.</text>
</comment>
<dbReference type="PROSITE" id="PS51918">
    <property type="entry name" value="RADICAL_SAM"/>
    <property type="match status" value="1"/>
</dbReference>
<dbReference type="InterPro" id="IPR048641">
    <property type="entry name" value="RlmN_N"/>
</dbReference>
<comment type="miscellaneous">
    <text evidence="12">Reaction proceeds by a ping-pong mechanism involving intermediate methylation of a conserved cysteine residue.</text>
</comment>
<dbReference type="HAMAP" id="MF_01849">
    <property type="entry name" value="RNA_methyltr_RlmN"/>
    <property type="match status" value="1"/>
</dbReference>
<keyword evidence="5 12" id="KW-0489">Methyltransferase</keyword>
<name>A0A8J8B454_9FIRM</name>
<dbReference type="Proteomes" id="UP000675664">
    <property type="component" value="Unassembled WGS sequence"/>
</dbReference>
<reference evidence="14" key="1">
    <citation type="submission" date="2021-04" db="EMBL/GenBank/DDBJ databases">
        <title>Sinoanaerobacter chloroacetimidivorans sp. nov., an obligate anaerobic bacterium isolated from anaerobic sludge.</title>
        <authorList>
            <person name="Bao Y."/>
        </authorList>
    </citation>
    <scope>NUCLEOTIDE SEQUENCE</scope>
    <source>
        <strain evidence="14">BAD-6</strain>
    </source>
</reference>
<proteinExistence type="inferred from homology"/>
<feature type="binding site" evidence="12">
    <location>
        <position position="115"/>
    </location>
    <ligand>
        <name>[4Fe-4S] cluster</name>
        <dbReference type="ChEBI" id="CHEBI:49883"/>
        <note>4Fe-4S-S-AdoMet</note>
    </ligand>
</feature>
<keyword evidence="4 12" id="KW-0698">rRNA processing</keyword>
<dbReference type="GO" id="GO:0030488">
    <property type="term" value="P:tRNA methylation"/>
    <property type="evidence" value="ECO:0007669"/>
    <property type="project" value="UniProtKB-UniRule"/>
</dbReference>
<feature type="binding site" evidence="12">
    <location>
        <begin position="158"/>
        <end position="159"/>
    </location>
    <ligand>
        <name>S-adenosyl-L-methionine</name>
        <dbReference type="ChEBI" id="CHEBI:59789"/>
    </ligand>
</feature>
<comment type="similarity">
    <text evidence="12">Belongs to the radical SAM superfamily. RlmN family.</text>
</comment>
<reference evidence="14" key="2">
    <citation type="submission" date="2021-04" db="EMBL/GenBank/DDBJ databases">
        <authorList>
            <person name="Liu J."/>
        </authorList>
    </citation>
    <scope>NUCLEOTIDE SEQUENCE</scope>
    <source>
        <strain evidence="14">BAD-6</strain>
    </source>
</reference>
<dbReference type="EMBL" id="JAGSND010000009">
    <property type="protein sequence ID" value="MBR0598990.1"/>
    <property type="molecule type" value="Genomic_DNA"/>
</dbReference>
<keyword evidence="15" id="KW-1185">Reference proteome</keyword>
<evidence type="ECO:0000256" key="4">
    <source>
        <dbReference type="ARBA" id="ARBA00022552"/>
    </source>
</evidence>
<keyword evidence="8 12" id="KW-0819">tRNA processing</keyword>
<dbReference type="SUPFAM" id="SSF102114">
    <property type="entry name" value="Radical SAM enzymes"/>
    <property type="match status" value="1"/>
</dbReference>
<protein>
    <recommendedName>
        <fullName evidence="12">Probable dual-specificity RNA methyltransferase RlmN</fullName>
        <ecNumber evidence="12">2.1.1.192</ecNumber>
    </recommendedName>
    <alternativeName>
        <fullName evidence="12">23S rRNA (adenine(2503)-C(2))-methyltransferase</fullName>
    </alternativeName>
    <alternativeName>
        <fullName evidence="12">23S rRNA m2A2503 methyltransferase</fullName>
    </alternativeName>
    <alternativeName>
        <fullName evidence="12">Ribosomal RNA large subunit methyltransferase N</fullName>
    </alternativeName>
    <alternativeName>
        <fullName evidence="12">tRNA (adenine(37)-C(2))-methyltransferase</fullName>
    </alternativeName>
    <alternativeName>
        <fullName evidence="12">tRNA m2A37 methyltransferase</fullName>
    </alternativeName>
</protein>
<feature type="binding site" evidence="12">
    <location>
        <position position="118"/>
    </location>
    <ligand>
        <name>[4Fe-4S] cluster</name>
        <dbReference type="ChEBI" id="CHEBI:49883"/>
        <note>4Fe-4S-S-AdoMet</note>
    </ligand>
</feature>